<reference evidence="2" key="1">
    <citation type="submission" date="2022-11" db="EMBL/GenBank/DDBJ databases">
        <authorList>
            <person name="Petersen C."/>
        </authorList>
    </citation>
    <scope>NUCLEOTIDE SEQUENCE</scope>
    <source>
        <strain evidence="2">IBT 34128</strain>
    </source>
</reference>
<dbReference type="GeneID" id="81397474"/>
<proteinExistence type="predicted"/>
<name>A0A9W9JYN2_9EURO</name>
<gene>
    <name evidence="2" type="ORF">NUU61_007780</name>
</gene>
<keyword evidence="3" id="KW-1185">Reference proteome</keyword>
<feature type="chain" id="PRO_5040800562" evidence="1">
    <location>
        <begin position="19"/>
        <end position="164"/>
    </location>
</feature>
<evidence type="ECO:0000256" key="1">
    <source>
        <dbReference type="SAM" id="SignalP"/>
    </source>
</evidence>
<dbReference type="Proteomes" id="UP001141434">
    <property type="component" value="Unassembled WGS sequence"/>
</dbReference>
<evidence type="ECO:0000313" key="2">
    <source>
        <dbReference type="EMBL" id="KAJ5086473.1"/>
    </source>
</evidence>
<accession>A0A9W9JYN2</accession>
<dbReference type="AlphaFoldDB" id="A0A9W9JYN2"/>
<feature type="signal peptide" evidence="1">
    <location>
        <begin position="1"/>
        <end position="18"/>
    </location>
</feature>
<sequence length="164" mass="18017">MHLKPVALMAVLAAHRAATPTETTNERMSAAYDYAANEYSLDGASAVMKADMKKGTCYIDFNISGAGCTTVMKHGGLTEYTDTIAQNVDNLCGSATGVMFYRDYKDGFVDYFEGHFYFVNQQSQGVVVDFDHDGYASVHRDGVLHIETDTMGKLGKTNRAIPRF</sequence>
<evidence type="ECO:0000313" key="3">
    <source>
        <dbReference type="Proteomes" id="UP001141434"/>
    </source>
</evidence>
<keyword evidence="1" id="KW-0732">Signal</keyword>
<protein>
    <submittedName>
        <fullName evidence="2">Uncharacterized protein</fullName>
    </submittedName>
</protein>
<organism evidence="2 3">
    <name type="scientific">Penicillium alfredii</name>
    <dbReference type="NCBI Taxonomy" id="1506179"/>
    <lineage>
        <taxon>Eukaryota</taxon>
        <taxon>Fungi</taxon>
        <taxon>Dikarya</taxon>
        <taxon>Ascomycota</taxon>
        <taxon>Pezizomycotina</taxon>
        <taxon>Eurotiomycetes</taxon>
        <taxon>Eurotiomycetidae</taxon>
        <taxon>Eurotiales</taxon>
        <taxon>Aspergillaceae</taxon>
        <taxon>Penicillium</taxon>
    </lineage>
</organism>
<reference evidence="2" key="2">
    <citation type="journal article" date="2023" name="IMA Fungus">
        <title>Comparative genomic study of the Penicillium genus elucidates a diverse pangenome and 15 lateral gene transfer events.</title>
        <authorList>
            <person name="Petersen C."/>
            <person name="Sorensen T."/>
            <person name="Nielsen M.R."/>
            <person name="Sondergaard T.E."/>
            <person name="Sorensen J.L."/>
            <person name="Fitzpatrick D.A."/>
            <person name="Frisvad J.C."/>
            <person name="Nielsen K.L."/>
        </authorList>
    </citation>
    <scope>NUCLEOTIDE SEQUENCE</scope>
    <source>
        <strain evidence="2">IBT 34128</strain>
    </source>
</reference>
<dbReference type="EMBL" id="JAPMSZ010000010">
    <property type="protein sequence ID" value="KAJ5086473.1"/>
    <property type="molecule type" value="Genomic_DNA"/>
</dbReference>
<dbReference type="RefSeq" id="XP_056508598.1">
    <property type="nucleotide sequence ID" value="XM_056658305.1"/>
</dbReference>
<comment type="caution">
    <text evidence="2">The sequence shown here is derived from an EMBL/GenBank/DDBJ whole genome shotgun (WGS) entry which is preliminary data.</text>
</comment>